<accession>A0A5N0EE31</accession>
<protein>
    <submittedName>
        <fullName evidence="2">Nuclear transport factor 2 family protein</fullName>
    </submittedName>
</protein>
<evidence type="ECO:0000259" key="1">
    <source>
        <dbReference type="Pfam" id="PF12680"/>
    </source>
</evidence>
<evidence type="ECO:0000313" key="3">
    <source>
        <dbReference type="Proteomes" id="UP000323876"/>
    </source>
</evidence>
<proteinExistence type="predicted"/>
<evidence type="ECO:0000313" key="2">
    <source>
        <dbReference type="EMBL" id="KAA8887193.1"/>
    </source>
</evidence>
<dbReference type="Gene3D" id="3.10.450.50">
    <property type="match status" value="1"/>
</dbReference>
<organism evidence="2 3">
    <name type="scientific">Nocardia colli</name>
    <dbReference type="NCBI Taxonomy" id="2545717"/>
    <lineage>
        <taxon>Bacteria</taxon>
        <taxon>Bacillati</taxon>
        <taxon>Actinomycetota</taxon>
        <taxon>Actinomycetes</taxon>
        <taxon>Mycobacteriales</taxon>
        <taxon>Nocardiaceae</taxon>
        <taxon>Nocardia</taxon>
    </lineage>
</organism>
<feature type="domain" description="SnoaL-like" evidence="1">
    <location>
        <begin position="39"/>
        <end position="149"/>
    </location>
</feature>
<comment type="caution">
    <text evidence="2">The sequence shown here is derived from an EMBL/GenBank/DDBJ whole genome shotgun (WGS) entry which is preliminary data.</text>
</comment>
<keyword evidence="3" id="KW-1185">Reference proteome</keyword>
<dbReference type="AlphaFoldDB" id="A0A5N0EE31"/>
<gene>
    <name evidence="2" type="ORF">F3087_20025</name>
</gene>
<dbReference type="Pfam" id="PF12680">
    <property type="entry name" value="SnoaL_2"/>
    <property type="match status" value="1"/>
</dbReference>
<dbReference type="OrthoDB" id="4551990at2"/>
<dbReference type="SUPFAM" id="SSF54427">
    <property type="entry name" value="NTF2-like"/>
    <property type="match status" value="1"/>
</dbReference>
<sequence length="187" mass="20781">MGRLVMISMTTAPQDRRRIGARSTGSVGLPDAAVERAAIERFYELLFLQDHEQILDLVTADVRFHAPWQLPGLPDTIQGRAELGESMLWWSAELWQPGSLCRIAVRPFAAPHSWFANIEGDFTAVESQRHYHATFLSEIRFQDGQIAEVQQHHNTLNQIIALGADVPGINVPGYGVAAHRDCATEVA</sequence>
<dbReference type="EMBL" id="VXLC01000008">
    <property type="protein sequence ID" value="KAA8887193.1"/>
    <property type="molecule type" value="Genomic_DNA"/>
</dbReference>
<name>A0A5N0EE31_9NOCA</name>
<dbReference type="InterPro" id="IPR032710">
    <property type="entry name" value="NTF2-like_dom_sf"/>
</dbReference>
<reference evidence="2 3" key="1">
    <citation type="submission" date="2019-09" db="EMBL/GenBank/DDBJ databases">
        <authorList>
            <person name="Wang X."/>
        </authorList>
    </citation>
    <scope>NUCLEOTIDE SEQUENCE [LARGE SCALE GENOMIC DNA]</scope>
    <source>
        <strain evidence="2 3">CICC 11023</strain>
    </source>
</reference>
<dbReference type="Proteomes" id="UP000323876">
    <property type="component" value="Unassembled WGS sequence"/>
</dbReference>
<dbReference type="InterPro" id="IPR037401">
    <property type="entry name" value="SnoaL-like"/>
</dbReference>